<gene>
    <name evidence="4" type="ORF">E1294_30070</name>
</gene>
<keyword evidence="5" id="KW-1185">Reference proteome</keyword>
<evidence type="ECO:0000256" key="1">
    <source>
        <dbReference type="ARBA" id="ARBA00006484"/>
    </source>
</evidence>
<dbReference type="PRINTS" id="PR00081">
    <property type="entry name" value="GDHRDH"/>
</dbReference>
<organism evidence="4 5">
    <name type="scientific">Nonomuraea diastatica</name>
    <dbReference type="NCBI Taxonomy" id="1848329"/>
    <lineage>
        <taxon>Bacteria</taxon>
        <taxon>Bacillati</taxon>
        <taxon>Actinomycetota</taxon>
        <taxon>Actinomycetes</taxon>
        <taxon>Streptosporangiales</taxon>
        <taxon>Streptosporangiaceae</taxon>
        <taxon>Nonomuraea</taxon>
    </lineage>
</organism>
<reference evidence="4 5" key="1">
    <citation type="submission" date="2019-03" db="EMBL/GenBank/DDBJ databases">
        <title>Draft genome sequences of novel Actinobacteria.</title>
        <authorList>
            <person name="Sahin N."/>
            <person name="Ay H."/>
            <person name="Saygin H."/>
        </authorList>
    </citation>
    <scope>NUCLEOTIDE SEQUENCE [LARGE SCALE GENOMIC DNA]</scope>
    <source>
        <strain evidence="4 5">KC712</strain>
    </source>
</reference>
<evidence type="ECO:0000313" key="4">
    <source>
        <dbReference type="EMBL" id="TDD16820.1"/>
    </source>
</evidence>
<dbReference type="Pfam" id="PF00106">
    <property type="entry name" value="adh_short"/>
    <property type="match status" value="1"/>
</dbReference>
<dbReference type="AlphaFoldDB" id="A0A4R4WQA7"/>
<protein>
    <submittedName>
        <fullName evidence="4">SDR family oxidoreductase</fullName>
    </submittedName>
</protein>
<sequence length="325" mass="34404">MRSFTGKMAVVTGGGAGMGRELVVQLAAEGCSVAACDVDEAGLAVTAERAAKAAPGGGDVRVTTHHCDVSDEAQVTRFRDEVVERHRTGHINLLFNNAGIGGGSSFVTSPRAEWERTFGVCWGGVYNCTRAFMPLLIASDEGCLVNTSSVNGFWAAGPGLPMSAYSAAKFAVKGFSEAMLTDLRINAPHVRVALVMPGHVGTEIVINSRRIHGHSEPDDITAEELADARVLAAAVASVPADRLSDEEVRAAVKSMGEWFRDNAPLSAADAATVILDGVRAGTWRILVGDDARALDAAMRADPLDLYRPDSPTLAAVFPDMRRREE</sequence>
<dbReference type="EMBL" id="SMKP01000098">
    <property type="protein sequence ID" value="TDD16820.1"/>
    <property type="molecule type" value="Genomic_DNA"/>
</dbReference>
<dbReference type="Proteomes" id="UP000294543">
    <property type="component" value="Unassembled WGS sequence"/>
</dbReference>
<dbReference type="RefSeq" id="WP_132513949.1">
    <property type="nucleotide sequence ID" value="NZ_SMKP01000098.1"/>
</dbReference>
<comment type="caution">
    <text evidence="4">The sequence shown here is derived from an EMBL/GenBank/DDBJ whole genome shotgun (WGS) entry which is preliminary data.</text>
</comment>
<accession>A0A4R4WQA7</accession>
<name>A0A4R4WQA7_9ACTN</name>
<evidence type="ECO:0000256" key="3">
    <source>
        <dbReference type="RuleBase" id="RU000363"/>
    </source>
</evidence>
<dbReference type="PRINTS" id="PR00080">
    <property type="entry name" value="SDRFAMILY"/>
</dbReference>
<evidence type="ECO:0000256" key="2">
    <source>
        <dbReference type="ARBA" id="ARBA00023002"/>
    </source>
</evidence>
<keyword evidence="2" id="KW-0560">Oxidoreductase</keyword>
<dbReference type="CDD" id="cd05233">
    <property type="entry name" value="SDR_c"/>
    <property type="match status" value="1"/>
</dbReference>
<dbReference type="PANTHER" id="PTHR24322:SF736">
    <property type="entry name" value="RETINOL DEHYDROGENASE 10"/>
    <property type="match status" value="1"/>
</dbReference>
<dbReference type="GO" id="GO:0016616">
    <property type="term" value="F:oxidoreductase activity, acting on the CH-OH group of donors, NAD or NADP as acceptor"/>
    <property type="evidence" value="ECO:0007669"/>
    <property type="project" value="TreeGrafter"/>
</dbReference>
<dbReference type="SUPFAM" id="SSF51735">
    <property type="entry name" value="NAD(P)-binding Rossmann-fold domains"/>
    <property type="match status" value="1"/>
</dbReference>
<dbReference type="OrthoDB" id="3237043at2"/>
<dbReference type="InterPro" id="IPR036291">
    <property type="entry name" value="NAD(P)-bd_dom_sf"/>
</dbReference>
<comment type="similarity">
    <text evidence="1 3">Belongs to the short-chain dehydrogenases/reductases (SDR) family.</text>
</comment>
<evidence type="ECO:0000313" key="5">
    <source>
        <dbReference type="Proteomes" id="UP000294543"/>
    </source>
</evidence>
<proteinExistence type="inferred from homology"/>
<dbReference type="Gene3D" id="3.40.50.720">
    <property type="entry name" value="NAD(P)-binding Rossmann-like Domain"/>
    <property type="match status" value="1"/>
</dbReference>
<dbReference type="InterPro" id="IPR002347">
    <property type="entry name" value="SDR_fam"/>
</dbReference>
<dbReference type="PANTHER" id="PTHR24322">
    <property type="entry name" value="PKSB"/>
    <property type="match status" value="1"/>
</dbReference>